<evidence type="ECO:0000256" key="2">
    <source>
        <dbReference type="ARBA" id="ARBA00022448"/>
    </source>
</evidence>
<evidence type="ECO:0000313" key="11">
    <source>
        <dbReference type="Proteomes" id="UP001458415"/>
    </source>
</evidence>
<feature type="transmembrane region" description="Helical" evidence="8">
    <location>
        <begin position="20"/>
        <end position="41"/>
    </location>
</feature>
<keyword evidence="4" id="KW-0029">Amino-acid transport</keyword>
<gene>
    <name evidence="10" type="ORF">ABT317_17950</name>
</gene>
<keyword evidence="6 8" id="KW-0472">Membrane</keyword>
<evidence type="ECO:0000256" key="4">
    <source>
        <dbReference type="ARBA" id="ARBA00022970"/>
    </source>
</evidence>
<dbReference type="PANTHER" id="PTHR43495">
    <property type="entry name" value="GABA PERMEASE"/>
    <property type="match status" value="1"/>
</dbReference>
<evidence type="ECO:0000256" key="8">
    <source>
        <dbReference type="SAM" id="Phobius"/>
    </source>
</evidence>
<dbReference type="RefSeq" id="WP_086724041.1">
    <property type="nucleotide sequence ID" value="NZ_MUBM01000050.1"/>
</dbReference>
<keyword evidence="5 8" id="KW-1133">Transmembrane helix</keyword>
<dbReference type="InterPro" id="IPR004841">
    <property type="entry name" value="AA-permease/SLC12A_dom"/>
</dbReference>
<keyword evidence="11" id="KW-1185">Reference proteome</keyword>
<feature type="region of interest" description="Disordered" evidence="7">
    <location>
        <begin position="454"/>
        <end position="480"/>
    </location>
</feature>
<feature type="transmembrane region" description="Helical" evidence="8">
    <location>
        <begin position="199"/>
        <end position="225"/>
    </location>
</feature>
<name>A0ABV1W3V6_9ACTN</name>
<dbReference type="InterPro" id="IPR004840">
    <property type="entry name" value="Amino_acid_permease_CS"/>
</dbReference>
<feature type="transmembrane region" description="Helical" evidence="8">
    <location>
        <begin position="359"/>
        <end position="379"/>
    </location>
</feature>
<feature type="transmembrane region" description="Helical" evidence="8">
    <location>
        <begin position="121"/>
        <end position="143"/>
    </location>
</feature>
<feature type="domain" description="Amino acid permease/ SLC12A" evidence="9">
    <location>
        <begin position="19"/>
        <end position="440"/>
    </location>
</feature>
<dbReference type="PANTHER" id="PTHR43495:SF5">
    <property type="entry name" value="GAMMA-AMINOBUTYRIC ACID PERMEASE"/>
    <property type="match status" value="1"/>
</dbReference>
<sequence length="480" mass="50988">MGTIPDDTTPLRAGLKQRHLTMISLGGVIGAGLFIGSSAIIHEAGPGAFITYGLTGLLVLLVMRQLGEMAAARPSTGSFTDYARMALGPWAGFSTGWLYWYFWVIVVGFEAVVGGQMINKWLPGLPVWLIALGLLVIMTAINLMSVGSFGEAEYWFAGIKVAAIIVFILLAGLFVLGLWPGAELSFANLTEHGGFFPNGLAPVLSGVVVVIFSMTGVEVVTVAAAESKEPGNAIRKAVSSVVFRILGFFVLSTFLIVVIRPWSAITPGESPFVAALDGIGIPAAADILNAVVLVAVLSCLNSGLYTASRMLFVLGGRGDAPRWMTAVNRRGVPVKGLLSCTVVGYGCVMLSALWPDTVFLFLINASGAVFLFVYLLISLSQLRMRKRLEAETPGGLTFKMWLHPFLPVLVALAIAAVLISMGVRSESRIELLQGVVVWALMSAIYAVRKRFGPSHGKPSNGEPNDNPTHGRSKPSAAASH</sequence>
<organism evidence="10 11">
    <name type="scientific">Streptomyces carpinensis</name>
    <dbReference type="NCBI Taxonomy" id="66369"/>
    <lineage>
        <taxon>Bacteria</taxon>
        <taxon>Bacillati</taxon>
        <taxon>Actinomycetota</taxon>
        <taxon>Actinomycetes</taxon>
        <taxon>Kitasatosporales</taxon>
        <taxon>Streptomycetaceae</taxon>
        <taxon>Streptomyces</taxon>
    </lineage>
</organism>
<evidence type="ECO:0000256" key="1">
    <source>
        <dbReference type="ARBA" id="ARBA00004141"/>
    </source>
</evidence>
<protein>
    <submittedName>
        <fullName evidence="10">Amino acid permease</fullName>
    </submittedName>
</protein>
<feature type="transmembrane region" description="Helical" evidence="8">
    <location>
        <begin position="429"/>
        <end position="447"/>
    </location>
</feature>
<comment type="subcellular location">
    <subcellularLocation>
        <location evidence="1">Membrane</location>
        <topology evidence="1">Multi-pass membrane protein</topology>
    </subcellularLocation>
</comment>
<feature type="transmembrane region" description="Helical" evidence="8">
    <location>
        <begin position="279"/>
        <end position="300"/>
    </location>
</feature>
<evidence type="ECO:0000256" key="6">
    <source>
        <dbReference type="ARBA" id="ARBA00023136"/>
    </source>
</evidence>
<dbReference type="Proteomes" id="UP001458415">
    <property type="component" value="Unassembled WGS sequence"/>
</dbReference>
<feature type="transmembrane region" description="Helical" evidence="8">
    <location>
        <begin position="400"/>
        <end position="423"/>
    </location>
</feature>
<evidence type="ECO:0000256" key="7">
    <source>
        <dbReference type="SAM" id="MobiDB-lite"/>
    </source>
</evidence>
<comment type="caution">
    <text evidence="10">The sequence shown here is derived from an EMBL/GenBank/DDBJ whole genome shotgun (WGS) entry which is preliminary data.</text>
</comment>
<feature type="transmembrane region" description="Helical" evidence="8">
    <location>
        <begin position="332"/>
        <end position="353"/>
    </location>
</feature>
<keyword evidence="3 8" id="KW-0812">Transmembrane</keyword>
<evidence type="ECO:0000256" key="5">
    <source>
        <dbReference type="ARBA" id="ARBA00022989"/>
    </source>
</evidence>
<proteinExistence type="predicted"/>
<feature type="transmembrane region" description="Helical" evidence="8">
    <location>
        <begin position="87"/>
        <end position="109"/>
    </location>
</feature>
<accession>A0ABV1W3V6</accession>
<feature type="transmembrane region" description="Helical" evidence="8">
    <location>
        <begin position="237"/>
        <end position="259"/>
    </location>
</feature>
<evidence type="ECO:0000259" key="9">
    <source>
        <dbReference type="Pfam" id="PF00324"/>
    </source>
</evidence>
<feature type="transmembrane region" description="Helical" evidence="8">
    <location>
        <begin position="47"/>
        <end position="66"/>
    </location>
</feature>
<dbReference type="PROSITE" id="PS00218">
    <property type="entry name" value="AMINO_ACID_PERMEASE_1"/>
    <property type="match status" value="1"/>
</dbReference>
<keyword evidence="2" id="KW-0813">Transport</keyword>
<dbReference type="PIRSF" id="PIRSF006060">
    <property type="entry name" value="AA_transporter"/>
    <property type="match status" value="1"/>
</dbReference>
<dbReference type="Pfam" id="PF00324">
    <property type="entry name" value="AA_permease"/>
    <property type="match status" value="1"/>
</dbReference>
<reference evidence="10 11" key="1">
    <citation type="submission" date="2024-06" db="EMBL/GenBank/DDBJ databases">
        <title>The Natural Products Discovery Center: Release of the First 8490 Sequenced Strains for Exploring Actinobacteria Biosynthetic Diversity.</title>
        <authorList>
            <person name="Kalkreuter E."/>
            <person name="Kautsar S.A."/>
            <person name="Yang D."/>
            <person name="Bader C.D."/>
            <person name="Teijaro C.N."/>
            <person name="Fluegel L."/>
            <person name="Davis C.M."/>
            <person name="Simpson J.R."/>
            <person name="Lauterbach L."/>
            <person name="Steele A.D."/>
            <person name="Gui C."/>
            <person name="Meng S."/>
            <person name="Li G."/>
            <person name="Viehrig K."/>
            <person name="Ye F."/>
            <person name="Su P."/>
            <person name="Kiefer A.F."/>
            <person name="Nichols A."/>
            <person name="Cepeda A.J."/>
            <person name="Yan W."/>
            <person name="Fan B."/>
            <person name="Jiang Y."/>
            <person name="Adhikari A."/>
            <person name="Zheng C.-J."/>
            <person name="Schuster L."/>
            <person name="Cowan T.M."/>
            <person name="Smanski M.J."/>
            <person name="Chevrette M.G."/>
            <person name="De Carvalho L.P.S."/>
            <person name="Shen B."/>
        </authorList>
    </citation>
    <scope>NUCLEOTIDE SEQUENCE [LARGE SCALE GENOMIC DNA]</scope>
    <source>
        <strain evidence="10 11">NPDC000634</strain>
    </source>
</reference>
<dbReference type="Gene3D" id="1.20.1740.10">
    <property type="entry name" value="Amino acid/polyamine transporter I"/>
    <property type="match status" value="1"/>
</dbReference>
<dbReference type="EMBL" id="JBEPCU010000282">
    <property type="protein sequence ID" value="MER6978830.1"/>
    <property type="molecule type" value="Genomic_DNA"/>
</dbReference>
<evidence type="ECO:0000256" key="3">
    <source>
        <dbReference type="ARBA" id="ARBA00022692"/>
    </source>
</evidence>
<evidence type="ECO:0000313" key="10">
    <source>
        <dbReference type="EMBL" id="MER6978830.1"/>
    </source>
</evidence>
<feature type="transmembrane region" description="Helical" evidence="8">
    <location>
        <begin position="155"/>
        <end position="179"/>
    </location>
</feature>